<keyword evidence="13" id="KW-1185">Reference proteome</keyword>
<evidence type="ECO:0000256" key="1">
    <source>
        <dbReference type="ARBA" id="ARBA00004370"/>
    </source>
</evidence>
<evidence type="ECO:0000256" key="8">
    <source>
        <dbReference type="ARBA" id="ARBA00023288"/>
    </source>
</evidence>
<proteinExistence type="inferred from homology"/>
<dbReference type="GeneID" id="63787390"/>
<dbReference type="GO" id="GO:0007186">
    <property type="term" value="P:G protein-coupled receptor signaling pathway"/>
    <property type="evidence" value="ECO:0007669"/>
    <property type="project" value="InterPro"/>
</dbReference>
<dbReference type="RefSeq" id="XP_040721908.1">
    <property type="nucleotide sequence ID" value="XM_040870791.1"/>
</dbReference>
<dbReference type="SMART" id="SM01224">
    <property type="entry name" value="G_gamma"/>
    <property type="match status" value="1"/>
</dbReference>
<dbReference type="PANTHER" id="PTHR28189">
    <property type="entry name" value="GUANINE NUCLEOTIDE-BINDING PROTEIN SUBUNIT GAMMA"/>
    <property type="match status" value="1"/>
</dbReference>
<evidence type="ECO:0000256" key="4">
    <source>
        <dbReference type="ARBA" id="ARBA00022481"/>
    </source>
</evidence>
<comment type="caution">
    <text evidence="12">The sequence shown here is derived from an EMBL/GenBank/DDBJ whole genome shotgun (WGS) entry which is preliminary data.</text>
</comment>
<dbReference type="SUPFAM" id="SSF48670">
    <property type="entry name" value="Transducin (heterotrimeric G protein), gamma chain"/>
    <property type="match status" value="1"/>
</dbReference>
<organism evidence="12 13">
    <name type="scientific">Protomyces lactucae-debilis</name>
    <dbReference type="NCBI Taxonomy" id="2754530"/>
    <lineage>
        <taxon>Eukaryota</taxon>
        <taxon>Fungi</taxon>
        <taxon>Dikarya</taxon>
        <taxon>Ascomycota</taxon>
        <taxon>Taphrinomycotina</taxon>
        <taxon>Taphrinomycetes</taxon>
        <taxon>Taphrinales</taxon>
        <taxon>Protomycetaceae</taxon>
        <taxon>Protomyces</taxon>
    </lineage>
</organism>
<dbReference type="GO" id="GO:0000750">
    <property type="term" value="P:pheromone-dependent signal transduction involved in conjugation with cellular fusion"/>
    <property type="evidence" value="ECO:0007669"/>
    <property type="project" value="InterPro"/>
</dbReference>
<dbReference type="OrthoDB" id="19232at2759"/>
<comment type="similarity">
    <text evidence="2">Belongs to the G protein gamma family.</text>
</comment>
<evidence type="ECO:0000256" key="3">
    <source>
        <dbReference type="ARBA" id="ARBA00016111"/>
    </source>
</evidence>
<evidence type="ECO:0000256" key="10">
    <source>
        <dbReference type="SAM" id="MobiDB-lite"/>
    </source>
</evidence>
<name>A0A1Y2EQM6_PROLT</name>
<keyword evidence="7" id="KW-0807">Transducer</keyword>
<dbReference type="GO" id="GO:0005834">
    <property type="term" value="C:heterotrimeric G-protein complex"/>
    <property type="evidence" value="ECO:0007669"/>
    <property type="project" value="TreeGrafter"/>
</dbReference>
<evidence type="ECO:0000256" key="9">
    <source>
        <dbReference type="ARBA" id="ARBA00023289"/>
    </source>
</evidence>
<dbReference type="InterPro" id="IPR036284">
    <property type="entry name" value="GGL_sf"/>
</dbReference>
<dbReference type="InterPro" id="IPR041848">
    <property type="entry name" value="Ste18_fungal"/>
</dbReference>
<dbReference type="InterPro" id="IPR015898">
    <property type="entry name" value="G-protein_gamma-like_dom"/>
</dbReference>
<evidence type="ECO:0000256" key="7">
    <source>
        <dbReference type="ARBA" id="ARBA00023224"/>
    </source>
</evidence>
<reference evidence="12 13" key="1">
    <citation type="submission" date="2016-07" db="EMBL/GenBank/DDBJ databases">
        <title>Pervasive Adenine N6-methylation of Active Genes in Fungi.</title>
        <authorList>
            <consortium name="DOE Joint Genome Institute"/>
            <person name="Mondo S.J."/>
            <person name="Dannebaum R.O."/>
            <person name="Kuo R.C."/>
            <person name="Labutti K."/>
            <person name="Haridas S."/>
            <person name="Kuo A."/>
            <person name="Salamov A."/>
            <person name="Ahrendt S.R."/>
            <person name="Lipzen A."/>
            <person name="Sullivan W."/>
            <person name="Andreopoulos W.B."/>
            <person name="Clum A."/>
            <person name="Lindquist E."/>
            <person name="Daum C."/>
            <person name="Ramamoorthy G.K."/>
            <person name="Gryganskyi A."/>
            <person name="Culley D."/>
            <person name="Magnuson J.K."/>
            <person name="James T.Y."/>
            <person name="O'Malley M.A."/>
            <person name="Stajich J.E."/>
            <person name="Spatafora J.W."/>
            <person name="Visel A."/>
            <person name="Grigoriev I.V."/>
        </authorList>
    </citation>
    <scope>NUCLEOTIDE SEQUENCE [LARGE SCALE GENOMIC DNA]</scope>
    <source>
        <strain evidence="12 13">12-1054</strain>
    </source>
</reference>
<evidence type="ECO:0000256" key="6">
    <source>
        <dbReference type="ARBA" id="ARBA00023139"/>
    </source>
</evidence>
<dbReference type="Gene3D" id="4.10.260.10">
    <property type="entry name" value="Transducin (heterotrimeric G protein), gamma chain"/>
    <property type="match status" value="1"/>
</dbReference>
<sequence length="170" mass="18461">MSFSAPQLVVKITAETSPGKGGDGTAKRSRVPQIAVRRQQLFGSDAPVSSLAKYAISRDVRQPPPDLARLTSLQQQQQASPQHYPSAVAGPESEIEGLLQLRLRSVQRQVATLKEEFDRPCIATSEACRNLIDYTMSTRDTLVPSVWGKAPAEEREFMGSTTSPGCCSIS</sequence>
<dbReference type="AlphaFoldDB" id="A0A1Y2EQM6"/>
<dbReference type="Pfam" id="PF00631">
    <property type="entry name" value="G-gamma"/>
    <property type="match status" value="1"/>
</dbReference>
<dbReference type="PANTHER" id="PTHR28189:SF1">
    <property type="entry name" value="GUANINE NUCLEOTIDE-BINDING PROTEIN SUBUNIT GAMMA"/>
    <property type="match status" value="1"/>
</dbReference>
<keyword evidence="4" id="KW-0488">Methylation</keyword>
<evidence type="ECO:0000256" key="5">
    <source>
        <dbReference type="ARBA" id="ARBA00023136"/>
    </source>
</evidence>
<gene>
    <name evidence="12" type="ORF">BCR37DRAFT_389979</name>
</gene>
<evidence type="ECO:0000256" key="2">
    <source>
        <dbReference type="ARBA" id="ARBA00007431"/>
    </source>
</evidence>
<feature type="region of interest" description="Disordered" evidence="10">
    <location>
        <begin position="62"/>
        <end position="91"/>
    </location>
</feature>
<dbReference type="GO" id="GO:0031681">
    <property type="term" value="F:G-protein beta-subunit binding"/>
    <property type="evidence" value="ECO:0007669"/>
    <property type="project" value="InterPro"/>
</dbReference>
<dbReference type="STRING" id="56484.A0A1Y2EQM6"/>
<keyword evidence="6" id="KW-0564">Palmitate</keyword>
<dbReference type="EMBL" id="MCFI01000032">
    <property type="protein sequence ID" value="ORY73903.1"/>
    <property type="molecule type" value="Genomic_DNA"/>
</dbReference>
<evidence type="ECO:0000313" key="12">
    <source>
        <dbReference type="EMBL" id="ORY73903.1"/>
    </source>
</evidence>
<feature type="region of interest" description="Disordered" evidence="10">
    <location>
        <begin position="12"/>
        <end position="32"/>
    </location>
</feature>
<protein>
    <recommendedName>
        <fullName evidence="3">Guanine nucleotide-binding protein subunit gamma</fullName>
    </recommendedName>
</protein>
<accession>A0A1Y2EQM6</accession>
<dbReference type="Proteomes" id="UP000193685">
    <property type="component" value="Unassembled WGS sequence"/>
</dbReference>
<keyword evidence="9" id="KW-0636">Prenylation</keyword>
<evidence type="ECO:0000313" key="13">
    <source>
        <dbReference type="Proteomes" id="UP000193685"/>
    </source>
</evidence>
<keyword evidence="5" id="KW-0472">Membrane</keyword>
<comment type="subcellular location">
    <subcellularLocation>
        <location evidence="1">Membrane</location>
    </subcellularLocation>
</comment>
<feature type="domain" description="G protein gamma" evidence="11">
    <location>
        <begin position="99"/>
        <end position="170"/>
    </location>
</feature>
<evidence type="ECO:0000259" key="11">
    <source>
        <dbReference type="SMART" id="SM01224"/>
    </source>
</evidence>
<keyword evidence="8" id="KW-0449">Lipoprotein</keyword>